<protein>
    <submittedName>
        <fullName evidence="2">Uncharacterized protein</fullName>
    </submittedName>
</protein>
<sequence>MPEQDGRIGAATRPGAFRWSRVALELVVAAGAVYGGVGLIAGNSIGMRPEWLAATPFSSWVWPGILLLLAIAVPMTLAALLELRRSPRAHRASLVAAAAQIGWILAQWVIIRKFFLLQPVMLSAGLLLVLLVWLTHRSEPRRRRGWSWDSTTAARSDPTGRPYKA</sequence>
<organism evidence="2 3">
    <name type="scientific">Nakamurella flava</name>
    <dbReference type="NCBI Taxonomy" id="2576308"/>
    <lineage>
        <taxon>Bacteria</taxon>
        <taxon>Bacillati</taxon>
        <taxon>Actinomycetota</taxon>
        <taxon>Actinomycetes</taxon>
        <taxon>Nakamurellales</taxon>
        <taxon>Nakamurellaceae</taxon>
        <taxon>Nakamurella</taxon>
    </lineage>
</organism>
<evidence type="ECO:0000313" key="2">
    <source>
        <dbReference type="EMBL" id="TKV61202.1"/>
    </source>
</evidence>
<feature type="transmembrane region" description="Helical" evidence="1">
    <location>
        <begin position="22"/>
        <end position="40"/>
    </location>
</feature>
<evidence type="ECO:0000256" key="1">
    <source>
        <dbReference type="SAM" id="Phobius"/>
    </source>
</evidence>
<dbReference type="RefSeq" id="WP_137448506.1">
    <property type="nucleotide sequence ID" value="NZ_SZZH01000001.1"/>
</dbReference>
<gene>
    <name evidence="2" type="ORF">FDO65_06155</name>
</gene>
<dbReference type="OrthoDB" id="4481055at2"/>
<dbReference type="Proteomes" id="UP000306985">
    <property type="component" value="Unassembled WGS sequence"/>
</dbReference>
<dbReference type="EMBL" id="SZZH01000001">
    <property type="protein sequence ID" value="TKV61202.1"/>
    <property type="molecule type" value="Genomic_DNA"/>
</dbReference>
<comment type="caution">
    <text evidence="2">The sequence shown here is derived from an EMBL/GenBank/DDBJ whole genome shotgun (WGS) entry which is preliminary data.</text>
</comment>
<dbReference type="AlphaFoldDB" id="A0A4U6QMC9"/>
<keyword evidence="1" id="KW-0472">Membrane</keyword>
<keyword evidence="1" id="KW-0812">Transmembrane</keyword>
<accession>A0A4U6QMC9</accession>
<feature type="transmembrane region" description="Helical" evidence="1">
    <location>
        <begin position="60"/>
        <end position="80"/>
    </location>
</feature>
<keyword evidence="3" id="KW-1185">Reference proteome</keyword>
<reference evidence="2 3" key="1">
    <citation type="submission" date="2019-05" db="EMBL/GenBank/DDBJ databases">
        <title>Nakamurella sp. N5BH11, whole genome shotgun sequence.</title>
        <authorList>
            <person name="Tuo L."/>
        </authorList>
    </citation>
    <scope>NUCLEOTIDE SEQUENCE [LARGE SCALE GENOMIC DNA]</scope>
    <source>
        <strain evidence="2 3">N5BH11</strain>
    </source>
</reference>
<feature type="transmembrane region" description="Helical" evidence="1">
    <location>
        <begin position="92"/>
        <end position="110"/>
    </location>
</feature>
<proteinExistence type="predicted"/>
<keyword evidence="1" id="KW-1133">Transmembrane helix</keyword>
<feature type="transmembrane region" description="Helical" evidence="1">
    <location>
        <begin position="116"/>
        <end position="134"/>
    </location>
</feature>
<evidence type="ECO:0000313" key="3">
    <source>
        <dbReference type="Proteomes" id="UP000306985"/>
    </source>
</evidence>
<name>A0A4U6QMC9_9ACTN</name>